<dbReference type="AlphaFoldDB" id="A0A8S1KH29"/>
<dbReference type="InterPro" id="IPR013087">
    <property type="entry name" value="Znf_C2H2_type"/>
</dbReference>
<organism evidence="3 4">
    <name type="scientific">Paramecium sonneborni</name>
    <dbReference type="NCBI Taxonomy" id="65129"/>
    <lineage>
        <taxon>Eukaryota</taxon>
        <taxon>Sar</taxon>
        <taxon>Alveolata</taxon>
        <taxon>Ciliophora</taxon>
        <taxon>Intramacronucleata</taxon>
        <taxon>Oligohymenophorea</taxon>
        <taxon>Peniculida</taxon>
        <taxon>Parameciidae</taxon>
        <taxon>Paramecium</taxon>
    </lineage>
</organism>
<dbReference type="OrthoDB" id="427030at2759"/>
<reference evidence="3" key="1">
    <citation type="submission" date="2021-01" db="EMBL/GenBank/DDBJ databases">
        <authorList>
            <consortium name="Genoscope - CEA"/>
            <person name="William W."/>
        </authorList>
    </citation>
    <scope>NUCLEOTIDE SEQUENCE</scope>
</reference>
<keyword evidence="4" id="KW-1185">Reference proteome</keyword>
<proteinExistence type="predicted"/>
<keyword evidence="1" id="KW-0863">Zinc-finger</keyword>
<feature type="domain" description="C2H2-type" evidence="2">
    <location>
        <begin position="21"/>
        <end position="46"/>
    </location>
</feature>
<protein>
    <recommendedName>
        <fullName evidence="2">C2H2-type domain-containing protein</fullName>
    </recommendedName>
</protein>
<dbReference type="PROSITE" id="PS00028">
    <property type="entry name" value="ZINC_FINGER_C2H2_1"/>
    <property type="match status" value="1"/>
</dbReference>
<accession>A0A8S1KH29</accession>
<keyword evidence="1" id="KW-0479">Metal-binding</keyword>
<dbReference type="Proteomes" id="UP000692954">
    <property type="component" value="Unassembled WGS sequence"/>
</dbReference>
<keyword evidence="1" id="KW-0862">Zinc</keyword>
<dbReference type="GO" id="GO:0008270">
    <property type="term" value="F:zinc ion binding"/>
    <property type="evidence" value="ECO:0007669"/>
    <property type="project" value="UniProtKB-KW"/>
</dbReference>
<dbReference type="EMBL" id="CAJJDN010000006">
    <property type="protein sequence ID" value="CAD8052406.1"/>
    <property type="molecule type" value="Genomic_DNA"/>
</dbReference>
<name>A0A8S1KH29_9CILI</name>
<comment type="caution">
    <text evidence="3">The sequence shown here is derived from an EMBL/GenBank/DDBJ whole genome shotgun (WGS) entry which is preliminary data.</text>
</comment>
<evidence type="ECO:0000256" key="1">
    <source>
        <dbReference type="PROSITE-ProRule" id="PRU00042"/>
    </source>
</evidence>
<evidence type="ECO:0000259" key="2">
    <source>
        <dbReference type="PROSITE" id="PS50157"/>
    </source>
</evidence>
<gene>
    <name evidence="3" type="ORF">PSON_ATCC_30995.1.T0060438</name>
</gene>
<evidence type="ECO:0000313" key="4">
    <source>
        <dbReference type="Proteomes" id="UP000692954"/>
    </source>
</evidence>
<sequence length="287" mass="33977">MSNNEQAKRRRSKRGEIQGDFKCTSDGCGKEYLSYPALYTHIKSKHGAGYLKNMLRPKAVGSRGRPRRDELNTHQAIEQPPFYLKVQIEAKQSIDDFLLDLVENKYKQILQAEAEIISNDDLKNKIHFVFKFIESKKGNKIENDSFMNTFVNVLKRNEHIYEVENNIIKIGCDETICLFIKELSYTLNLRFLQEISYFLLCFRNYILNNNLMNIAQLQFGHLMNNFMEEKINYFNETLLQQFYSELQDQDKLLLKSAKSEELQKKIGLHFCNWLFHSRYTEQLVQLR</sequence>
<dbReference type="PROSITE" id="PS50157">
    <property type="entry name" value="ZINC_FINGER_C2H2_2"/>
    <property type="match status" value="1"/>
</dbReference>
<evidence type="ECO:0000313" key="3">
    <source>
        <dbReference type="EMBL" id="CAD8052406.1"/>
    </source>
</evidence>